<sequence>MQTPNYSSRRSNHSGVRAMNFLNHCQQALVNLTASKLRSLLAVLGILVGTAAVVALISCGQLATEKALEQFKALGTDLLAVSIYQKVPSKSHSESDSLTIDQWQQIAERIPYVLKIAPYSTAYQTLSFNGKVMQGAVIGADESLADIIHVTLAQGHFVSFLDSFEHFCVIGDSLAQQIREITLDDPIGKQLRIGQSLYTIIGVAERWRENGFFNEDINQAVIIPLAGISLVSKDAKINNAVLLLKPDSPIDEVINEIKEIINSQAPKLSVFPRSAKQIIASMENQGRIFTLLLAVIGGISLLVGGIGVMNVMLVSVSERKKEIGIRKAVGAKNKEIQALFLVESVMLSLLGGVLGVILGLIFTRIVAYFSDWTFTIYLLPPIAGFLVSAATGIFFGFYPARRASKLEPMVSLRSE</sequence>
<evidence type="ECO:0000256" key="5">
    <source>
        <dbReference type="ARBA" id="ARBA00023136"/>
    </source>
</evidence>
<dbReference type="InterPro" id="IPR025857">
    <property type="entry name" value="MacB_PCD"/>
</dbReference>
<accession>A0A2S6EUG8</accession>
<organism evidence="9 10">
    <name type="scientific">Legionella pneumophila</name>
    <dbReference type="NCBI Taxonomy" id="446"/>
    <lineage>
        <taxon>Bacteria</taxon>
        <taxon>Pseudomonadati</taxon>
        <taxon>Pseudomonadota</taxon>
        <taxon>Gammaproteobacteria</taxon>
        <taxon>Legionellales</taxon>
        <taxon>Legionellaceae</taxon>
        <taxon>Legionella</taxon>
    </lineage>
</organism>
<evidence type="ECO:0000313" key="10">
    <source>
        <dbReference type="Proteomes" id="UP000239239"/>
    </source>
</evidence>
<evidence type="ECO:0000313" key="9">
    <source>
        <dbReference type="EMBL" id="PPK28839.1"/>
    </source>
</evidence>
<dbReference type="InterPro" id="IPR003838">
    <property type="entry name" value="ABC3_permease_C"/>
</dbReference>
<evidence type="ECO:0000259" key="8">
    <source>
        <dbReference type="Pfam" id="PF12704"/>
    </source>
</evidence>
<evidence type="ECO:0000256" key="2">
    <source>
        <dbReference type="ARBA" id="ARBA00022475"/>
    </source>
</evidence>
<comment type="subcellular location">
    <subcellularLocation>
        <location evidence="1">Cell membrane</location>
        <topology evidence="1">Multi-pass membrane protein</topology>
    </subcellularLocation>
</comment>
<keyword evidence="2" id="KW-1003">Cell membrane</keyword>
<evidence type="ECO:0000259" key="7">
    <source>
        <dbReference type="Pfam" id="PF02687"/>
    </source>
</evidence>
<dbReference type="Pfam" id="PF12704">
    <property type="entry name" value="MacB_PCD"/>
    <property type="match status" value="1"/>
</dbReference>
<feature type="domain" description="MacB-like periplasmic core" evidence="8">
    <location>
        <begin position="39"/>
        <end position="259"/>
    </location>
</feature>
<proteinExistence type="inferred from homology"/>
<evidence type="ECO:0000256" key="3">
    <source>
        <dbReference type="ARBA" id="ARBA00022692"/>
    </source>
</evidence>
<comment type="similarity">
    <text evidence="6">Belongs to the ABC-4 integral membrane protein family.</text>
</comment>
<feature type="domain" description="ABC3 transporter permease C-terminal" evidence="7">
    <location>
        <begin position="295"/>
        <end position="408"/>
    </location>
</feature>
<dbReference type="Pfam" id="PF02687">
    <property type="entry name" value="FtsX"/>
    <property type="match status" value="1"/>
</dbReference>
<evidence type="ECO:0000256" key="1">
    <source>
        <dbReference type="ARBA" id="ARBA00004651"/>
    </source>
</evidence>
<dbReference type="OrthoDB" id="9770036at2"/>
<dbReference type="PANTHER" id="PTHR30572">
    <property type="entry name" value="MEMBRANE COMPONENT OF TRANSPORTER-RELATED"/>
    <property type="match status" value="1"/>
</dbReference>
<dbReference type="InterPro" id="IPR050250">
    <property type="entry name" value="Macrolide_Exporter_MacB"/>
</dbReference>
<gene>
    <name evidence="9" type="ORF">C3928_15480</name>
</gene>
<dbReference type="GO" id="GO:0005886">
    <property type="term" value="C:plasma membrane"/>
    <property type="evidence" value="ECO:0007669"/>
    <property type="project" value="UniProtKB-SubCell"/>
</dbReference>
<dbReference type="PANTHER" id="PTHR30572:SF4">
    <property type="entry name" value="ABC TRANSPORTER PERMEASE YTRF"/>
    <property type="match status" value="1"/>
</dbReference>
<evidence type="ECO:0000256" key="6">
    <source>
        <dbReference type="ARBA" id="ARBA00038076"/>
    </source>
</evidence>
<dbReference type="EMBL" id="PQWY01000021">
    <property type="protein sequence ID" value="PPK28839.1"/>
    <property type="molecule type" value="Genomic_DNA"/>
</dbReference>
<keyword evidence="4" id="KW-1133">Transmembrane helix</keyword>
<name>A0A2S6EUG8_LEGPN</name>
<dbReference type="GO" id="GO:0022857">
    <property type="term" value="F:transmembrane transporter activity"/>
    <property type="evidence" value="ECO:0007669"/>
    <property type="project" value="TreeGrafter"/>
</dbReference>
<reference evidence="9 10" key="1">
    <citation type="submission" date="2018-02" db="EMBL/GenBank/DDBJ databases">
        <title>Draft genome sequences of four Legionella pneumophila clinical strains isolated in Ontario.</title>
        <authorList>
            <person name="Fortuna A."/>
            <person name="Ramnarine R."/>
            <person name="Li A."/>
            <person name="Frantz C."/>
            <person name="Mallo G."/>
        </authorList>
    </citation>
    <scope>NUCLEOTIDE SEQUENCE [LARGE SCALE GENOMIC DNA]</scope>
    <source>
        <strain evidence="9 10">LG61</strain>
    </source>
</reference>
<keyword evidence="5" id="KW-0472">Membrane</keyword>
<comment type="caution">
    <text evidence="9">The sequence shown here is derived from an EMBL/GenBank/DDBJ whole genome shotgun (WGS) entry which is preliminary data.</text>
</comment>
<protein>
    <submittedName>
        <fullName evidence="9">ABC transporter permease</fullName>
    </submittedName>
</protein>
<dbReference type="AlphaFoldDB" id="A0A2S6EUG8"/>
<dbReference type="Proteomes" id="UP000239239">
    <property type="component" value="Unassembled WGS sequence"/>
</dbReference>
<evidence type="ECO:0000256" key="4">
    <source>
        <dbReference type="ARBA" id="ARBA00022989"/>
    </source>
</evidence>
<keyword evidence="3" id="KW-0812">Transmembrane</keyword>